<feature type="transmembrane region" description="Helical" evidence="8">
    <location>
        <begin position="320"/>
        <end position="347"/>
    </location>
</feature>
<evidence type="ECO:0000256" key="2">
    <source>
        <dbReference type="ARBA" id="ARBA00009773"/>
    </source>
</evidence>
<organism evidence="9 10">
    <name type="scientific">Halioglobus japonicus</name>
    <dbReference type="NCBI Taxonomy" id="930805"/>
    <lineage>
        <taxon>Bacteria</taxon>
        <taxon>Pseudomonadati</taxon>
        <taxon>Pseudomonadota</taxon>
        <taxon>Gammaproteobacteria</taxon>
        <taxon>Cellvibrionales</taxon>
        <taxon>Halieaceae</taxon>
        <taxon>Halioglobus</taxon>
    </lineage>
</organism>
<proteinExistence type="inferred from homology"/>
<dbReference type="InterPro" id="IPR002549">
    <property type="entry name" value="AI-2E-like"/>
</dbReference>
<keyword evidence="5 8" id="KW-0812">Transmembrane</keyword>
<feature type="transmembrane region" description="Helical" evidence="8">
    <location>
        <begin position="284"/>
        <end position="300"/>
    </location>
</feature>
<dbReference type="PANTHER" id="PTHR21716:SF67">
    <property type="entry name" value="TRANSPORT PROTEIN YDIK-RELATED"/>
    <property type="match status" value="1"/>
</dbReference>
<evidence type="ECO:0000256" key="4">
    <source>
        <dbReference type="ARBA" id="ARBA00022475"/>
    </source>
</evidence>
<dbReference type="KEGG" id="hja:BST95_15915"/>
<comment type="similarity">
    <text evidence="2">Belongs to the autoinducer-2 exporter (AI-2E) (TC 2.A.86) family.</text>
</comment>
<dbReference type="RefSeq" id="WP_084200497.1">
    <property type="nucleotide sequence ID" value="NZ_BMYL01000001.1"/>
</dbReference>
<sequence length="379" mass="39302">MSDNEQPGHAMTVQEFTDALIRVGLVALMVVASFRVFSPFLSLMIWALILAVTIYPLHQGLAARLGGNQGRASTVIVIVGLLGIGIPVVLLGGSLAEHATSIADRYHAGTLELRPPKENVANWPVVGEDVYNAWSAASENLPAFIQANKTSLESLITSGMSAAKSTVGTVLLFLGSLIVAGIMMAFGHSANDAMENIVTRIVGPKHGAEVHNLATMTTRSVAAGVLGVAFIQAVLVGIGLLGAGVPAAGLLALVVLLLAIMQLPAALVVIPVVIWIFKNGDNSQVMAIVWSVYLVVAGLADNVLKPMLLGRGVEAPMPVILLGALGGMMSMGFVGLFVGAVILAVGYQLFMKWVAMHEAEEAAEAAAAAASNEEAEASE</sequence>
<evidence type="ECO:0000256" key="3">
    <source>
        <dbReference type="ARBA" id="ARBA00022448"/>
    </source>
</evidence>
<keyword evidence="6 8" id="KW-1133">Transmembrane helix</keyword>
<keyword evidence="7 8" id="KW-0472">Membrane</keyword>
<comment type="caution">
    <text evidence="9">The sequence shown here is derived from an EMBL/GenBank/DDBJ whole genome shotgun (WGS) entry which is preliminary data.</text>
</comment>
<dbReference type="EMBL" id="PKUR01000001">
    <property type="protein sequence ID" value="PLW87439.1"/>
    <property type="molecule type" value="Genomic_DNA"/>
</dbReference>
<gene>
    <name evidence="9" type="ORF">C0029_02285</name>
</gene>
<feature type="transmembrane region" description="Helical" evidence="8">
    <location>
        <begin position="43"/>
        <end position="63"/>
    </location>
</feature>
<name>A0AAP8MHE8_9GAMM</name>
<keyword evidence="3" id="KW-0813">Transport</keyword>
<evidence type="ECO:0000256" key="8">
    <source>
        <dbReference type="SAM" id="Phobius"/>
    </source>
</evidence>
<feature type="transmembrane region" description="Helical" evidence="8">
    <location>
        <begin position="250"/>
        <end position="277"/>
    </location>
</feature>
<dbReference type="PANTHER" id="PTHR21716">
    <property type="entry name" value="TRANSMEMBRANE PROTEIN"/>
    <property type="match status" value="1"/>
</dbReference>
<evidence type="ECO:0000256" key="5">
    <source>
        <dbReference type="ARBA" id="ARBA00022692"/>
    </source>
</evidence>
<evidence type="ECO:0000256" key="6">
    <source>
        <dbReference type="ARBA" id="ARBA00022989"/>
    </source>
</evidence>
<evidence type="ECO:0000313" key="9">
    <source>
        <dbReference type="EMBL" id="PLW87439.1"/>
    </source>
</evidence>
<evidence type="ECO:0000256" key="7">
    <source>
        <dbReference type="ARBA" id="ARBA00023136"/>
    </source>
</evidence>
<feature type="transmembrane region" description="Helical" evidence="8">
    <location>
        <begin position="19"/>
        <end position="37"/>
    </location>
</feature>
<comment type="subcellular location">
    <subcellularLocation>
        <location evidence="1">Cell membrane</location>
        <topology evidence="1">Multi-pass membrane protein</topology>
    </subcellularLocation>
</comment>
<feature type="transmembrane region" description="Helical" evidence="8">
    <location>
        <begin position="167"/>
        <end position="186"/>
    </location>
</feature>
<evidence type="ECO:0000256" key="1">
    <source>
        <dbReference type="ARBA" id="ARBA00004651"/>
    </source>
</evidence>
<dbReference type="GO" id="GO:0005886">
    <property type="term" value="C:plasma membrane"/>
    <property type="evidence" value="ECO:0007669"/>
    <property type="project" value="UniProtKB-SubCell"/>
</dbReference>
<keyword evidence="10" id="KW-1185">Reference proteome</keyword>
<dbReference type="Proteomes" id="UP000235162">
    <property type="component" value="Unassembled WGS sequence"/>
</dbReference>
<feature type="transmembrane region" description="Helical" evidence="8">
    <location>
        <begin position="75"/>
        <end position="96"/>
    </location>
</feature>
<evidence type="ECO:0000313" key="10">
    <source>
        <dbReference type="Proteomes" id="UP000235162"/>
    </source>
</evidence>
<dbReference type="AlphaFoldDB" id="A0AAP8MHE8"/>
<protein>
    <submittedName>
        <fullName evidence="9">AI-2E family transporter</fullName>
    </submittedName>
</protein>
<keyword evidence="4" id="KW-1003">Cell membrane</keyword>
<reference evidence="9 10" key="1">
    <citation type="submission" date="2018-01" db="EMBL/GenBank/DDBJ databases">
        <title>The draft genome sequence of Halioglobus japonicus S1-36.</title>
        <authorList>
            <person name="Du Z.-J."/>
            <person name="Shi M.-J."/>
        </authorList>
    </citation>
    <scope>NUCLEOTIDE SEQUENCE [LARGE SCALE GENOMIC DNA]</scope>
    <source>
        <strain evidence="9 10">S1-36</strain>
    </source>
</reference>
<feature type="transmembrane region" description="Helical" evidence="8">
    <location>
        <begin position="221"/>
        <end position="244"/>
    </location>
</feature>
<dbReference type="Pfam" id="PF01594">
    <property type="entry name" value="AI-2E_transport"/>
    <property type="match status" value="1"/>
</dbReference>
<accession>A0AAP8MHE8</accession>